<evidence type="ECO:0000313" key="2">
    <source>
        <dbReference type="Proteomes" id="UP001232063"/>
    </source>
</evidence>
<accession>A0AAE3R2X4</accession>
<organism evidence="1 2">
    <name type="scientific">Xanthocytophaga agilis</name>
    <dbReference type="NCBI Taxonomy" id="3048010"/>
    <lineage>
        <taxon>Bacteria</taxon>
        <taxon>Pseudomonadati</taxon>
        <taxon>Bacteroidota</taxon>
        <taxon>Cytophagia</taxon>
        <taxon>Cytophagales</taxon>
        <taxon>Rhodocytophagaceae</taxon>
        <taxon>Xanthocytophaga</taxon>
    </lineage>
</organism>
<comment type="caution">
    <text evidence="1">The sequence shown here is derived from an EMBL/GenBank/DDBJ whole genome shotgun (WGS) entry which is preliminary data.</text>
</comment>
<proteinExistence type="predicted"/>
<dbReference type="AlphaFoldDB" id="A0AAE3R2X4"/>
<dbReference type="EMBL" id="JASJOU010000002">
    <property type="protein sequence ID" value="MDJ1500659.1"/>
    <property type="molecule type" value="Genomic_DNA"/>
</dbReference>
<protein>
    <submittedName>
        <fullName evidence="1">Uncharacterized protein</fullName>
    </submittedName>
</protein>
<name>A0AAE3R2X4_9BACT</name>
<reference evidence="1" key="1">
    <citation type="submission" date="2023-05" db="EMBL/GenBank/DDBJ databases">
        <authorList>
            <person name="Zhang X."/>
        </authorList>
    </citation>
    <scope>NUCLEOTIDE SEQUENCE</scope>
    <source>
        <strain evidence="1">BD1B2-1</strain>
    </source>
</reference>
<evidence type="ECO:0000313" key="1">
    <source>
        <dbReference type="EMBL" id="MDJ1500659.1"/>
    </source>
</evidence>
<sequence length="66" mass="7566">MDYQMIKELLDDIEKTGQVTEQQNQQVADILTQHIGIKHGPTSCKPCIKERITTLRDLIKSQPESE</sequence>
<dbReference type="RefSeq" id="WP_314510183.1">
    <property type="nucleotide sequence ID" value="NZ_JASJOU010000002.1"/>
</dbReference>
<gene>
    <name evidence="1" type="ORF">QNI22_08380</name>
</gene>
<dbReference type="Proteomes" id="UP001232063">
    <property type="component" value="Unassembled WGS sequence"/>
</dbReference>
<keyword evidence="2" id="KW-1185">Reference proteome</keyword>